<reference evidence="2 3" key="1">
    <citation type="journal article" date="2013" name="PLoS ONE">
        <title>Genome-Wide Relatedness of Treponema pedis, from Gingiva and Necrotic Skin Lesions of Pigs, with the Human Oral Pathogen Treponema denticola.</title>
        <authorList>
            <person name="Svartstrom O."/>
            <person name="Mushtaq M."/>
            <person name="Pringle M."/>
            <person name="Segerman B."/>
        </authorList>
    </citation>
    <scope>NUCLEOTIDE SEQUENCE [LARGE SCALE GENOMIC DNA]</scope>
    <source>
        <strain evidence="2">T A4</strain>
    </source>
</reference>
<dbReference type="AlphaFoldDB" id="S6A2E1"/>
<sequence length="62" mass="6974">MRALRTLRFVLTAKSAKGAKIFHGAAVYKPLFPLCVLCGFILFCQSVRRVCFADVLFSMFNV</sequence>
<keyword evidence="3" id="KW-1185">Reference proteome</keyword>
<keyword evidence="1" id="KW-1133">Transmembrane helix</keyword>
<evidence type="ECO:0000313" key="2">
    <source>
        <dbReference type="EMBL" id="AGT42556.1"/>
    </source>
</evidence>
<evidence type="ECO:0000313" key="3">
    <source>
        <dbReference type="Proteomes" id="UP000015620"/>
    </source>
</evidence>
<keyword evidence="1" id="KW-0472">Membrane</keyword>
<proteinExistence type="predicted"/>
<dbReference type="KEGG" id="tped:TPE_0053"/>
<gene>
    <name evidence="2" type="ORF">TPE_0053</name>
</gene>
<keyword evidence="1" id="KW-0812">Transmembrane</keyword>
<evidence type="ECO:0000256" key="1">
    <source>
        <dbReference type="SAM" id="Phobius"/>
    </source>
</evidence>
<organism evidence="2 3">
    <name type="scientific">Treponema pedis str. T A4</name>
    <dbReference type="NCBI Taxonomy" id="1291379"/>
    <lineage>
        <taxon>Bacteria</taxon>
        <taxon>Pseudomonadati</taxon>
        <taxon>Spirochaetota</taxon>
        <taxon>Spirochaetia</taxon>
        <taxon>Spirochaetales</taxon>
        <taxon>Treponemataceae</taxon>
        <taxon>Treponema</taxon>
    </lineage>
</organism>
<name>S6A2E1_9SPIR</name>
<dbReference type="HOGENOM" id="CLU_2902985_0_0_12"/>
<accession>S6A2E1</accession>
<dbReference type="PATRIC" id="fig|1291379.3.peg.53"/>
<protein>
    <submittedName>
        <fullName evidence="2">Uncharacterized protein</fullName>
    </submittedName>
</protein>
<dbReference type="EMBL" id="CP004120">
    <property type="protein sequence ID" value="AGT42556.1"/>
    <property type="molecule type" value="Genomic_DNA"/>
</dbReference>
<feature type="transmembrane region" description="Helical" evidence="1">
    <location>
        <begin position="21"/>
        <end position="43"/>
    </location>
</feature>
<dbReference type="Proteomes" id="UP000015620">
    <property type="component" value="Chromosome"/>
</dbReference>